<dbReference type="EMBL" id="JARKNE010000013">
    <property type="protein sequence ID" value="KAK5771947.1"/>
    <property type="molecule type" value="Genomic_DNA"/>
</dbReference>
<name>A0ABR0MHB0_GOSAR</name>
<dbReference type="Proteomes" id="UP001358586">
    <property type="component" value="Chromosome 13"/>
</dbReference>
<keyword evidence="2" id="KW-1185">Reference proteome</keyword>
<proteinExistence type="predicted"/>
<comment type="caution">
    <text evidence="1">The sequence shown here is derived from an EMBL/GenBank/DDBJ whole genome shotgun (WGS) entry which is preliminary data.</text>
</comment>
<reference evidence="1 2" key="1">
    <citation type="submission" date="2023-03" db="EMBL/GenBank/DDBJ databases">
        <title>WGS of Gossypium arboreum.</title>
        <authorList>
            <person name="Yu D."/>
        </authorList>
    </citation>
    <scope>NUCLEOTIDE SEQUENCE [LARGE SCALE GENOMIC DNA]</scope>
    <source>
        <tissue evidence="1">Leaf</tissue>
    </source>
</reference>
<evidence type="ECO:0000313" key="1">
    <source>
        <dbReference type="EMBL" id="KAK5771947.1"/>
    </source>
</evidence>
<evidence type="ECO:0000313" key="2">
    <source>
        <dbReference type="Proteomes" id="UP001358586"/>
    </source>
</evidence>
<gene>
    <name evidence="1" type="ORF">PVK06_048203</name>
</gene>
<sequence>MATPINASIDTHINVDVSRFCNIIRLFVDSVINTHHIDILLMWVIGATTFSWSGEHMMRG</sequence>
<organism evidence="1 2">
    <name type="scientific">Gossypium arboreum</name>
    <name type="common">Tree cotton</name>
    <name type="synonym">Gossypium nanking</name>
    <dbReference type="NCBI Taxonomy" id="29729"/>
    <lineage>
        <taxon>Eukaryota</taxon>
        <taxon>Viridiplantae</taxon>
        <taxon>Streptophyta</taxon>
        <taxon>Embryophyta</taxon>
        <taxon>Tracheophyta</taxon>
        <taxon>Spermatophyta</taxon>
        <taxon>Magnoliopsida</taxon>
        <taxon>eudicotyledons</taxon>
        <taxon>Gunneridae</taxon>
        <taxon>Pentapetalae</taxon>
        <taxon>rosids</taxon>
        <taxon>malvids</taxon>
        <taxon>Malvales</taxon>
        <taxon>Malvaceae</taxon>
        <taxon>Malvoideae</taxon>
        <taxon>Gossypium</taxon>
    </lineage>
</organism>
<protein>
    <submittedName>
        <fullName evidence="1">Uncharacterized protein</fullName>
    </submittedName>
</protein>
<accession>A0ABR0MHB0</accession>